<comment type="caution">
    <text evidence="2">The sequence shown here is derived from an EMBL/GenBank/DDBJ whole genome shotgun (WGS) entry which is preliminary data.</text>
</comment>
<evidence type="ECO:0000313" key="2">
    <source>
        <dbReference type="EMBL" id="ROL44435.1"/>
    </source>
</evidence>
<gene>
    <name evidence="2" type="ORF">DPX16_8857</name>
</gene>
<dbReference type="Proteomes" id="UP000281406">
    <property type="component" value="Unassembled WGS sequence"/>
</dbReference>
<evidence type="ECO:0000313" key="3">
    <source>
        <dbReference type="Proteomes" id="UP000281406"/>
    </source>
</evidence>
<organism evidence="2 3">
    <name type="scientific">Anabarilius grahami</name>
    <name type="common">Kanglang fish</name>
    <name type="synonym">Barilius grahami</name>
    <dbReference type="NCBI Taxonomy" id="495550"/>
    <lineage>
        <taxon>Eukaryota</taxon>
        <taxon>Metazoa</taxon>
        <taxon>Chordata</taxon>
        <taxon>Craniata</taxon>
        <taxon>Vertebrata</taxon>
        <taxon>Euteleostomi</taxon>
        <taxon>Actinopterygii</taxon>
        <taxon>Neopterygii</taxon>
        <taxon>Teleostei</taxon>
        <taxon>Ostariophysi</taxon>
        <taxon>Cypriniformes</taxon>
        <taxon>Xenocyprididae</taxon>
        <taxon>Xenocypridinae</taxon>
        <taxon>Xenocypridinae incertae sedis</taxon>
        <taxon>Anabarilius</taxon>
    </lineage>
</organism>
<name>A0A3N0YDY6_ANAGA</name>
<protein>
    <submittedName>
        <fullName evidence="2">Uncharacterized protein</fullName>
    </submittedName>
</protein>
<evidence type="ECO:0000256" key="1">
    <source>
        <dbReference type="SAM" id="MobiDB-lite"/>
    </source>
</evidence>
<feature type="region of interest" description="Disordered" evidence="1">
    <location>
        <begin position="37"/>
        <end position="56"/>
    </location>
</feature>
<dbReference type="EMBL" id="RJVU01046259">
    <property type="protein sequence ID" value="ROL44435.1"/>
    <property type="molecule type" value="Genomic_DNA"/>
</dbReference>
<reference evidence="2 3" key="1">
    <citation type="submission" date="2018-10" db="EMBL/GenBank/DDBJ databases">
        <title>Genome assembly for a Yunnan-Guizhou Plateau 3E fish, Anabarilius grahami (Regan), and its evolutionary and genetic applications.</title>
        <authorList>
            <person name="Jiang W."/>
        </authorList>
    </citation>
    <scope>NUCLEOTIDE SEQUENCE [LARGE SCALE GENOMIC DNA]</scope>
    <source>
        <strain evidence="2">AG-KIZ</strain>
        <tissue evidence="2">Muscle</tissue>
    </source>
</reference>
<sequence>MRCDVHTASVTLNRRCDVFMTWKSRSDSTVSKIIMPTSTSSRQALPPSLAGRPSPPPAVHFLPPPPFKTSSFCLSAEVQTPVPPVLCSYLEWSLLLARSESVLPAD</sequence>
<keyword evidence="3" id="KW-1185">Reference proteome</keyword>
<proteinExistence type="predicted"/>
<dbReference type="AlphaFoldDB" id="A0A3N0YDY6"/>
<accession>A0A3N0YDY6</accession>